<dbReference type="RefSeq" id="WP_259622423.1">
    <property type="nucleotide sequence ID" value="NZ_JANYMP010000003.1"/>
</dbReference>
<accession>A0A9X3AF94</accession>
<gene>
    <name evidence="1" type="ORF">NZH93_08580</name>
</gene>
<dbReference type="AlphaFoldDB" id="A0A9X3AF94"/>
<comment type="caution">
    <text evidence="1">The sequence shown here is derived from an EMBL/GenBank/DDBJ whole genome shotgun (WGS) entry which is preliminary data.</text>
</comment>
<organism evidence="1 2">
    <name type="scientific">Umezawaea endophytica</name>
    <dbReference type="NCBI Taxonomy" id="1654476"/>
    <lineage>
        <taxon>Bacteria</taxon>
        <taxon>Bacillati</taxon>
        <taxon>Actinomycetota</taxon>
        <taxon>Actinomycetes</taxon>
        <taxon>Pseudonocardiales</taxon>
        <taxon>Pseudonocardiaceae</taxon>
        <taxon>Umezawaea</taxon>
    </lineage>
</organism>
<proteinExistence type="predicted"/>
<sequence>MEADALAAMTAGLLTGMLVNAYDTDQATAVIDYRLDGLFTGP</sequence>
<name>A0A9X3AF94_9PSEU</name>
<dbReference type="EMBL" id="JANYMP010000003">
    <property type="protein sequence ID" value="MCS7476910.1"/>
    <property type="molecule type" value="Genomic_DNA"/>
</dbReference>
<evidence type="ECO:0008006" key="3">
    <source>
        <dbReference type="Google" id="ProtNLM"/>
    </source>
</evidence>
<dbReference type="Proteomes" id="UP001141259">
    <property type="component" value="Unassembled WGS sequence"/>
</dbReference>
<reference evidence="1" key="1">
    <citation type="submission" date="2022-08" db="EMBL/GenBank/DDBJ databases">
        <authorList>
            <person name="Tistechok S."/>
            <person name="Samborskyy M."/>
            <person name="Roman I."/>
        </authorList>
    </citation>
    <scope>NUCLEOTIDE SEQUENCE</scope>
    <source>
        <strain evidence="1">DSM 103496</strain>
    </source>
</reference>
<keyword evidence="2" id="KW-1185">Reference proteome</keyword>
<protein>
    <recommendedName>
        <fullName evidence="3">TetR family transcriptional regulator</fullName>
    </recommendedName>
</protein>
<evidence type="ECO:0000313" key="1">
    <source>
        <dbReference type="EMBL" id="MCS7476910.1"/>
    </source>
</evidence>
<evidence type="ECO:0000313" key="2">
    <source>
        <dbReference type="Proteomes" id="UP001141259"/>
    </source>
</evidence>